<evidence type="ECO:0000256" key="1">
    <source>
        <dbReference type="SAM" id="Phobius"/>
    </source>
</evidence>
<feature type="transmembrane region" description="Helical" evidence="1">
    <location>
        <begin position="6"/>
        <end position="22"/>
    </location>
</feature>
<evidence type="ECO:0008006" key="4">
    <source>
        <dbReference type="Google" id="ProtNLM"/>
    </source>
</evidence>
<evidence type="ECO:0000313" key="2">
    <source>
        <dbReference type="EMBL" id="ADC49309.1"/>
    </source>
</evidence>
<dbReference type="STRING" id="398511.BpOF4_06245"/>
<dbReference type="Proteomes" id="UP000001544">
    <property type="component" value="Chromosome"/>
</dbReference>
<keyword evidence="1" id="KW-1133">Transmembrane helix</keyword>
<name>D3FZR7_ALKPO</name>
<dbReference type="RefSeq" id="WP_012960582.1">
    <property type="nucleotide sequence ID" value="NC_013791.2"/>
</dbReference>
<dbReference type="Pfam" id="PF11518">
    <property type="entry name" value="DUF3221"/>
    <property type="match status" value="1"/>
</dbReference>
<dbReference type="EMBL" id="CP001878">
    <property type="protein sequence ID" value="ADC49309.1"/>
    <property type="molecule type" value="Genomic_DNA"/>
</dbReference>
<dbReference type="AlphaFoldDB" id="D3FZR7"/>
<dbReference type="InterPro" id="IPR012340">
    <property type="entry name" value="NA-bd_OB-fold"/>
</dbReference>
<proteinExistence type="predicted"/>
<organism evidence="2 3">
    <name type="scientific">Alkalihalophilus pseudofirmus (strain ATCC BAA-2126 / JCM 17055 / OF4)</name>
    <name type="common">Bacillus pseudofirmus</name>
    <dbReference type="NCBI Taxonomy" id="398511"/>
    <lineage>
        <taxon>Bacteria</taxon>
        <taxon>Bacillati</taxon>
        <taxon>Bacillota</taxon>
        <taxon>Bacilli</taxon>
        <taxon>Bacillales</taxon>
        <taxon>Bacillaceae</taxon>
        <taxon>Alkalihalophilus</taxon>
    </lineage>
</organism>
<sequence length="112" mass="12641">MKRTIYWLLAVFILIIVSYTLYDKVINPPYKGTVVQIDGNNMLVAADTKIQLEGEPSEDEVQSYINDSIWFSTSEDQIANVKVGDKVKVSSGDFVETSLPPRMDAIKVKKLR</sequence>
<dbReference type="KEGG" id="bpf:BpOF4_06245"/>
<dbReference type="eggNOG" id="ENOG5030EDI">
    <property type="taxonomic scope" value="Bacteria"/>
</dbReference>
<gene>
    <name evidence="2" type="ordered locus">BpOF4_06245</name>
</gene>
<dbReference type="HOGENOM" id="CLU_2140870_0_0_9"/>
<keyword evidence="3" id="KW-1185">Reference proteome</keyword>
<protein>
    <recommendedName>
        <fullName evidence="4">DUF3221 domain-containing protein</fullName>
    </recommendedName>
</protein>
<keyword evidence="1" id="KW-0472">Membrane</keyword>
<evidence type="ECO:0000313" key="3">
    <source>
        <dbReference type="Proteomes" id="UP000001544"/>
    </source>
</evidence>
<keyword evidence="1" id="KW-0812">Transmembrane</keyword>
<dbReference type="Gene3D" id="2.40.50.140">
    <property type="entry name" value="Nucleic acid-binding proteins"/>
    <property type="match status" value="1"/>
</dbReference>
<reference evidence="2 3" key="1">
    <citation type="journal article" date="2011" name="Environ. Microbiol.">
        <title>Genome of alkaliphilic Bacillus pseudofirmus OF4 reveals adaptations that support the ability to grow in an external pH range from 7.5 to 11.4.</title>
        <authorList>
            <person name="Janto B."/>
            <person name="Ahmed A."/>
            <person name="Ito M."/>
            <person name="Liu J."/>
            <person name="Hicks D.B."/>
            <person name="Pagni S."/>
            <person name="Fackelmayer O.J."/>
            <person name="Smith T.A."/>
            <person name="Earl J."/>
            <person name="Elbourne L.D."/>
            <person name="Hassan K."/>
            <person name="Paulsen I.T."/>
            <person name="Kolsto A.B."/>
            <person name="Tourasse N.J."/>
            <person name="Ehrlich G.D."/>
            <person name="Boissy R."/>
            <person name="Ivey D.M."/>
            <person name="Li G."/>
            <person name="Xue Y."/>
            <person name="Ma Y."/>
            <person name="Hu F.Z."/>
            <person name="Krulwich T.A."/>
        </authorList>
    </citation>
    <scope>NUCLEOTIDE SEQUENCE [LARGE SCALE GENOMIC DNA]</scope>
    <source>
        <strain evidence="3">ATCC BAA-2126 / JCM 17055 / OF4</strain>
    </source>
</reference>
<accession>D3FZR7</accession>
<dbReference type="InterPro" id="IPR021598">
    <property type="entry name" value="DUF3221"/>
</dbReference>